<keyword evidence="1" id="KW-0175">Coiled coil</keyword>
<proteinExistence type="predicted"/>
<dbReference type="InterPro" id="IPR036871">
    <property type="entry name" value="PX_dom_sf"/>
</dbReference>
<comment type="caution">
    <text evidence="4">The sequence shown here is derived from an EMBL/GenBank/DDBJ whole genome shotgun (WGS) entry which is preliminary data.</text>
</comment>
<dbReference type="SMART" id="SM00312">
    <property type="entry name" value="PX"/>
    <property type="match status" value="1"/>
</dbReference>
<evidence type="ECO:0000313" key="5">
    <source>
        <dbReference type="Proteomes" id="UP000823405"/>
    </source>
</evidence>
<dbReference type="PANTHER" id="PTHR47185">
    <property type="entry name" value="PX DOMAIN-CONTAINING PROTEIN YPR097W"/>
    <property type="match status" value="1"/>
</dbReference>
<dbReference type="EMBL" id="JAAAIN010000217">
    <property type="protein sequence ID" value="KAG0317951.1"/>
    <property type="molecule type" value="Genomic_DNA"/>
</dbReference>
<dbReference type="Gene3D" id="3.30.1520.10">
    <property type="entry name" value="Phox-like domain"/>
    <property type="match status" value="1"/>
</dbReference>
<feature type="domain" description="PX" evidence="3">
    <location>
        <begin position="180"/>
        <end position="297"/>
    </location>
</feature>
<sequence length="919" mass="104424">MTAGNDTSVLTQSQEHYVKKYLLSVLIKNELNRLQRDPYDTLPNLGGPFDLKDEHANSTTPFLRYLFESIVVPFPFLTGNKGELWPKLQLFLEELAKIDSGHGVEREEMARRRRLKNKGERSIVLMYTMAIKTVEQREQEKRDMSLEDGLDNLTLSADGAASAAAAPTTGPLTVIHGVRINVAGIRVIKQRRHVREHEHAEFLVSSTLADGTKSTVARRHGQFRRLYIALREEYPQYEFPLPPAKVSAKSGSASVKAAREKDRVSLRGYLHNVAKVAPEIVTSSTFVSFLTKDAITLTAEEAKDVHIRMALDEHRMEQQAQFAREVAKKVQELDSHLKQVKQDLLRPGGVSRLFDAFRQYENVNDLPPLYQTVFEWGCMNFASTLHHVFTASDDATLNLTHLKRTHILMPYRTMWGILKVSNPMAMMKGIIDLFLAQPFGRSSLMQRIISVNIQEEITEYKKDIVQLEAAIGDQKLCDKIHNYVYAPKDVVISIFPNSEPYDITELGMVLDILQAAQIQPLLDAQQINRVRDAKEQLEKDLTEKERLIKAHQDMLIHDLSESDESESEILSSDEPPKLYRSSSKKSFAKATEKLRSLKQQKQEQQAQQQQQPHQPQQPEKNLIRLLQQLLVTHLRIRDKERMMGLVFQGVTGEIFKELISIFYEPLVKVYKSANVADSLMDVKDFADELIKIVEQADANDDGKGGNPSTATLYLNLVKKHLPSFYKFVHSVHKQDDGLFHDLLEWFESILSFMRTGFAHTRINYKTGEELRYAIDLNGFLKAHVGAGGPGNIEQLREEAESLKRFYLEVKDKKREEVRQMAGLDRASANNGQSDEAATALALKNDRERMLKELRGFGLQQEDVDELEMINFENHAGLGGDDDEGLEGEAALKVPKVPVIDTLKGPFVELLQPLFYSARE</sequence>
<dbReference type="PANTHER" id="PTHR47185:SF1">
    <property type="entry name" value="PX DOMAIN-CONTAINING PROTEIN YPR097W"/>
    <property type="match status" value="1"/>
</dbReference>
<dbReference type="InterPro" id="IPR024554">
    <property type="entry name" value="LEC1-like_C"/>
</dbReference>
<evidence type="ECO:0000259" key="3">
    <source>
        <dbReference type="PROSITE" id="PS50195"/>
    </source>
</evidence>
<feature type="coiled-coil region" evidence="1">
    <location>
        <begin position="527"/>
        <end position="554"/>
    </location>
</feature>
<dbReference type="OrthoDB" id="18320at2759"/>
<dbReference type="Pfam" id="PF12825">
    <property type="entry name" value="DUF3818"/>
    <property type="match status" value="1"/>
</dbReference>
<dbReference type="InterPro" id="IPR024555">
    <property type="entry name" value="PX-associated"/>
</dbReference>
<evidence type="ECO:0000313" key="4">
    <source>
        <dbReference type="EMBL" id="KAG0317951.1"/>
    </source>
</evidence>
<accession>A0A9P6URS2</accession>
<dbReference type="PROSITE" id="PS50195">
    <property type="entry name" value="PX"/>
    <property type="match status" value="1"/>
</dbReference>
<protein>
    <recommendedName>
        <fullName evidence="3">PX domain-containing protein</fullName>
    </recommendedName>
</protein>
<feature type="region of interest" description="Disordered" evidence="2">
    <location>
        <begin position="560"/>
        <end position="618"/>
    </location>
</feature>
<name>A0A9P6URS2_9FUNG</name>
<dbReference type="InterPro" id="IPR001683">
    <property type="entry name" value="PX_dom"/>
</dbReference>
<dbReference type="InterPro" id="IPR047168">
    <property type="entry name" value="LEC1-like"/>
</dbReference>
<dbReference type="AlphaFoldDB" id="A0A9P6URS2"/>
<dbReference type="Proteomes" id="UP000823405">
    <property type="component" value="Unassembled WGS sequence"/>
</dbReference>
<dbReference type="CDD" id="cd06869">
    <property type="entry name" value="PX_UP2_fungi"/>
    <property type="match status" value="1"/>
</dbReference>
<organism evidence="4 5">
    <name type="scientific">Linnemannia gamsii</name>
    <dbReference type="NCBI Taxonomy" id="64522"/>
    <lineage>
        <taxon>Eukaryota</taxon>
        <taxon>Fungi</taxon>
        <taxon>Fungi incertae sedis</taxon>
        <taxon>Mucoromycota</taxon>
        <taxon>Mortierellomycotina</taxon>
        <taxon>Mortierellomycetes</taxon>
        <taxon>Mortierellales</taxon>
        <taxon>Mortierellaceae</taxon>
        <taxon>Linnemannia</taxon>
    </lineage>
</organism>
<gene>
    <name evidence="4" type="ORF">BGZ97_004621</name>
</gene>
<reference evidence="4" key="1">
    <citation type="journal article" date="2020" name="Fungal Divers.">
        <title>Resolving the Mortierellaceae phylogeny through synthesis of multi-gene phylogenetics and phylogenomics.</title>
        <authorList>
            <person name="Vandepol N."/>
            <person name="Liber J."/>
            <person name="Desiro A."/>
            <person name="Na H."/>
            <person name="Kennedy M."/>
            <person name="Barry K."/>
            <person name="Grigoriev I.V."/>
            <person name="Miller A.N."/>
            <person name="O'Donnell K."/>
            <person name="Stajich J.E."/>
            <person name="Bonito G."/>
        </authorList>
    </citation>
    <scope>NUCLEOTIDE SEQUENCE</scope>
    <source>
        <strain evidence="4">NVP60</strain>
    </source>
</reference>
<keyword evidence="5" id="KW-1185">Reference proteome</keyword>
<dbReference type="SUPFAM" id="SSF64268">
    <property type="entry name" value="PX domain"/>
    <property type="match status" value="1"/>
</dbReference>
<evidence type="ECO:0000256" key="2">
    <source>
        <dbReference type="SAM" id="MobiDB-lite"/>
    </source>
</evidence>
<dbReference type="Pfam" id="PF00787">
    <property type="entry name" value="PX"/>
    <property type="match status" value="1"/>
</dbReference>
<evidence type="ECO:0000256" key="1">
    <source>
        <dbReference type="SAM" id="Coils"/>
    </source>
</evidence>
<dbReference type="Pfam" id="PF12828">
    <property type="entry name" value="PXB"/>
    <property type="match status" value="1"/>
</dbReference>
<dbReference type="GO" id="GO:0035091">
    <property type="term" value="F:phosphatidylinositol binding"/>
    <property type="evidence" value="ECO:0007669"/>
    <property type="project" value="InterPro"/>
</dbReference>
<feature type="compositionally biased region" description="Low complexity" evidence="2">
    <location>
        <begin position="602"/>
        <end position="618"/>
    </location>
</feature>